<reference evidence="1 5" key="1">
    <citation type="submission" date="2015-09" db="EMBL/GenBank/DDBJ databases">
        <authorList>
            <consortium name="Pathogen Informatics"/>
        </authorList>
    </citation>
    <scope>NUCLEOTIDE SEQUENCE [LARGE SCALE GENOMIC DNA]</scope>
    <source>
        <strain evidence="1 5">2789STDY5608822</strain>
    </source>
</reference>
<sequence length="185" mass="22146">MIFPEFGIRTELAVAVVFPELVRYSALMDFMETTAVKALYQQKGVKGADFSIGRFQMKPSFVEDLERQWMRTEWRHEYGIYFDLSETLEAHRICVLRLDDRNWQCIYLAMFLKLLYRRFPELAEEEDIEQVRFCSTAYNASFYGTYERIRSKSARRFYHTDFIPTPGTKRYAYSEIAVFYYKIAL</sequence>
<evidence type="ECO:0000313" key="8">
    <source>
        <dbReference type="Proteomes" id="UP000461276"/>
    </source>
</evidence>
<evidence type="ECO:0000313" key="4">
    <source>
        <dbReference type="EMBL" id="MSB72868.1"/>
    </source>
</evidence>
<dbReference type="OrthoDB" id="982528at2"/>
<dbReference type="EMBL" id="WKMC01000001">
    <property type="protein sequence ID" value="MRZ48995.1"/>
    <property type="molecule type" value="Genomic_DNA"/>
</dbReference>
<organism evidence="3 6">
    <name type="scientific">Parabacteroides distasonis</name>
    <dbReference type="NCBI Taxonomy" id="823"/>
    <lineage>
        <taxon>Bacteria</taxon>
        <taxon>Pseudomonadati</taxon>
        <taxon>Bacteroidota</taxon>
        <taxon>Bacteroidia</taxon>
        <taxon>Bacteroidales</taxon>
        <taxon>Tannerellaceae</taxon>
        <taxon>Parabacteroides</taxon>
    </lineage>
</organism>
<dbReference type="EMBL" id="CYYK01000018">
    <property type="protein sequence ID" value="CUP13124.1"/>
    <property type="molecule type" value="Genomic_DNA"/>
</dbReference>
<protein>
    <submittedName>
        <fullName evidence="3">Uncharacterized protein</fullName>
    </submittedName>
</protein>
<proteinExistence type="predicted"/>
<reference evidence="6 7" key="2">
    <citation type="journal article" date="2019" name="Nat. Med.">
        <title>A library of human gut bacterial isolates paired with longitudinal multiomics data enables mechanistic microbiome research.</title>
        <authorList>
            <person name="Poyet M."/>
            <person name="Groussin M."/>
            <person name="Gibbons S.M."/>
            <person name="Avila-Pacheco J."/>
            <person name="Jiang X."/>
            <person name="Kearney S.M."/>
            <person name="Perrotta A.R."/>
            <person name="Berdy B."/>
            <person name="Zhao S."/>
            <person name="Lieberman T.D."/>
            <person name="Swanson P.K."/>
            <person name="Smith M."/>
            <person name="Roesemann S."/>
            <person name="Alexander J.E."/>
            <person name="Rich S.A."/>
            <person name="Livny J."/>
            <person name="Vlamakis H."/>
            <person name="Clish C."/>
            <person name="Bullock K."/>
            <person name="Deik A."/>
            <person name="Scott J."/>
            <person name="Pierce K.A."/>
            <person name="Xavier R.J."/>
            <person name="Alm E.J."/>
        </authorList>
    </citation>
    <scope>NUCLEOTIDE SEQUENCE [LARGE SCALE GENOMIC DNA]</scope>
    <source>
        <strain evidence="4 7">BIOML-A20</strain>
        <strain evidence="3 6">BIOML-A32</strain>
        <strain evidence="2 8">BIOML-A9</strain>
    </source>
</reference>
<dbReference type="Proteomes" id="UP000441609">
    <property type="component" value="Unassembled WGS sequence"/>
</dbReference>
<dbReference type="EMBL" id="WKMY01000001">
    <property type="protein sequence ID" value="MRY92202.1"/>
    <property type="molecule type" value="Genomic_DNA"/>
</dbReference>
<dbReference type="Proteomes" id="UP000461276">
    <property type="component" value="Unassembled WGS sequence"/>
</dbReference>
<name>A0A174KLT6_PARDI</name>
<accession>A0A174KLT6</accession>
<evidence type="ECO:0000313" key="1">
    <source>
        <dbReference type="EMBL" id="CUP13124.1"/>
    </source>
</evidence>
<dbReference type="RefSeq" id="WP_005857129.1">
    <property type="nucleotide sequence ID" value="NZ_BQOC01000001.1"/>
</dbReference>
<dbReference type="Proteomes" id="UP000441358">
    <property type="component" value="Unassembled WGS sequence"/>
</dbReference>
<gene>
    <name evidence="1" type="ORF">ERS852380_03987</name>
    <name evidence="3" type="ORF">GKD66_01800</name>
    <name evidence="2" type="ORF">GKD67_02895</name>
    <name evidence="4" type="ORF">GKD70_06100</name>
</gene>
<evidence type="ECO:0000313" key="6">
    <source>
        <dbReference type="Proteomes" id="UP000441358"/>
    </source>
</evidence>
<evidence type="ECO:0000313" key="5">
    <source>
        <dbReference type="Proteomes" id="UP000095455"/>
    </source>
</evidence>
<evidence type="ECO:0000313" key="7">
    <source>
        <dbReference type="Proteomes" id="UP000441609"/>
    </source>
</evidence>
<dbReference type="AlphaFoldDB" id="A0A174KLT6"/>
<evidence type="ECO:0000313" key="3">
    <source>
        <dbReference type="EMBL" id="MRZ48995.1"/>
    </source>
</evidence>
<evidence type="ECO:0000313" key="2">
    <source>
        <dbReference type="EMBL" id="MRY92202.1"/>
    </source>
</evidence>
<comment type="caution">
    <text evidence="3">The sequence shown here is derived from an EMBL/GenBank/DDBJ whole genome shotgun (WGS) entry which is preliminary data.</text>
</comment>
<dbReference type="Proteomes" id="UP000095455">
    <property type="component" value="Unassembled WGS sequence"/>
</dbReference>
<dbReference type="EMBL" id="WKMO01000004">
    <property type="protein sequence ID" value="MSB72868.1"/>
    <property type="molecule type" value="Genomic_DNA"/>
</dbReference>